<dbReference type="OrthoDB" id="1109693at2759"/>
<name>A0A6D2ITW7_9BRAS</name>
<gene>
    <name evidence="1" type="ORF">MERR_LOCUS15658</name>
</gene>
<organism evidence="1 2">
    <name type="scientific">Microthlaspi erraticum</name>
    <dbReference type="NCBI Taxonomy" id="1685480"/>
    <lineage>
        <taxon>Eukaryota</taxon>
        <taxon>Viridiplantae</taxon>
        <taxon>Streptophyta</taxon>
        <taxon>Embryophyta</taxon>
        <taxon>Tracheophyta</taxon>
        <taxon>Spermatophyta</taxon>
        <taxon>Magnoliopsida</taxon>
        <taxon>eudicotyledons</taxon>
        <taxon>Gunneridae</taxon>
        <taxon>Pentapetalae</taxon>
        <taxon>rosids</taxon>
        <taxon>malvids</taxon>
        <taxon>Brassicales</taxon>
        <taxon>Brassicaceae</taxon>
        <taxon>Coluteocarpeae</taxon>
        <taxon>Microthlaspi</taxon>
    </lineage>
</organism>
<sequence>MAENGLCAWWPSRSKHRRELTLISRPILLILDQYSQFLSYVASPLMAEALAIRETPLQAHTHGWINISLKPDSQTLIRAILSVEQIVVH</sequence>
<keyword evidence="2" id="KW-1185">Reference proteome</keyword>
<dbReference type="Proteomes" id="UP000467841">
    <property type="component" value="Unassembled WGS sequence"/>
</dbReference>
<dbReference type="AlphaFoldDB" id="A0A6D2ITW7"/>
<reference evidence="1" key="1">
    <citation type="submission" date="2020-01" db="EMBL/GenBank/DDBJ databases">
        <authorList>
            <person name="Mishra B."/>
        </authorList>
    </citation>
    <scope>NUCLEOTIDE SEQUENCE [LARGE SCALE GENOMIC DNA]</scope>
</reference>
<proteinExistence type="predicted"/>
<evidence type="ECO:0000313" key="1">
    <source>
        <dbReference type="EMBL" id="CAA7028423.1"/>
    </source>
</evidence>
<evidence type="ECO:0000313" key="2">
    <source>
        <dbReference type="Proteomes" id="UP000467841"/>
    </source>
</evidence>
<comment type="caution">
    <text evidence="1">The sequence shown here is derived from an EMBL/GenBank/DDBJ whole genome shotgun (WGS) entry which is preliminary data.</text>
</comment>
<dbReference type="EMBL" id="CACVBM020001068">
    <property type="protein sequence ID" value="CAA7028423.1"/>
    <property type="molecule type" value="Genomic_DNA"/>
</dbReference>
<accession>A0A6D2ITW7</accession>
<protein>
    <submittedName>
        <fullName evidence="1">Uncharacterized protein</fullName>
    </submittedName>
</protein>